<name>A0A161LWK7_EHRRU</name>
<sequence length="123" mass="14183">MIDQGYFVFVNLWYKIMTTISKTNDYTIKYRILKLIKDITYNNHWNQVTSAKILGVDQPKISHISNGKTAGFSLERLLIFLLRLKCDINITITVNNSEIALINKDSMSDKSLESINLVILQNK</sequence>
<feature type="domain" description="HigA2-like helix-turn-helix" evidence="1">
    <location>
        <begin position="23"/>
        <end position="92"/>
    </location>
</feature>
<organism evidence="2 4">
    <name type="scientific">Ehrlichia ruminantium</name>
    <name type="common">heartwater rickettsia</name>
    <name type="synonym">Cowdria ruminantium</name>
    <dbReference type="NCBI Taxonomy" id="779"/>
    <lineage>
        <taxon>Bacteria</taxon>
        <taxon>Pseudomonadati</taxon>
        <taxon>Pseudomonadota</taxon>
        <taxon>Alphaproteobacteria</taxon>
        <taxon>Rickettsiales</taxon>
        <taxon>Anaplasmataceae</taxon>
        <taxon>Ehrlichia</taxon>
    </lineage>
</organism>
<comment type="caution">
    <text evidence="2">The sequence shown here is derived from an EMBL/GenBank/DDBJ whole genome shotgun (WGS) entry which is preliminary data.</text>
</comment>
<evidence type="ECO:0000313" key="4">
    <source>
        <dbReference type="Proteomes" id="UP000092677"/>
    </source>
</evidence>
<dbReference type="Proteomes" id="UP000092677">
    <property type="component" value="Unassembled WGS sequence"/>
</dbReference>
<proteinExistence type="predicted"/>
<protein>
    <recommendedName>
        <fullName evidence="1">HigA2-like helix-turn-helix domain-containing protein</fullName>
    </recommendedName>
</protein>
<dbReference type="STRING" id="779.GCA_002019755_00329"/>
<gene>
    <name evidence="2" type="ORF">EHRUM2_03480</name>
    <name evidence="3" type="ORF">EHRUM3_04260</name>
</gene>
<accession>A0A161LWK7</accession>
<dbReference type="Pfam" id="PF13744">
    <property type="entry name" value="HTH_37"/>
    <property type="match status" value="1"/>
</dbReference>
<evidence type="ECO:0000313" key="5">
    <source>
        <dbReference type="Proteomes" id="UP000092731"/>
    </source>
</evidence>
<evidence type="ECO:0000259" key="1">
    <source>
        <dbReference type="Pfam" id="PF13744"/>
    </source>
</evidence>
<dbReference type="InterPro" id="IPR039554">
    <property type="entry name" value="HigA2-like_HTH"/>
</dbReference>
<dbReference type="EMBL" id="BDDL01000041">
    <property type="protein sequence ID" value="GAT77137.1"/>
    <property type="molecule type" value="Genomic_DNA"/>
</dbReference>
<dbReference type="InterPro" id="IPR010982">
    <property type="entry name" value="Lambda_DNA-bd_dom_sf"/>
</dbReference>
<dbReference type="Proteomes" id="UP000092731">
    <property type="component" value="Unassembled WGS sequence"/>
</dbReference>
<evidence type="ECO:0000313" key="3">
    <source>
        <dbReference type="EMBL" id="GAT78212.1"/>
    </source>
</evidence>
<dbReference type="SUPFAM" id="SSF47413">
    <property type="entry name" value="lambda repressor-like DNA-binding domains"/>
    <property type="match status" value="1"/>
</dbReference>
<dbReference type="EMBL" id="BDDM01000139">
    <property type="protein sequence ID" value="GAT78212.1"/>
    <property type="molecule type" value="Genomic_DNA"/>
</dbReference>
<dbReference type="GO" id="GO:0003677">
    <property type="term" value="F:DNA binding"/>
    <property type="evidence" value="ECO:0007669"/>
    <property type="project" value="InterPro"/>
</dbReference>
<dbReference type="AlphaFoldDB" id="A0A161LWK7"/>
<dbReference type="Gene3D" id="1.10.260.40">
    <property type="entry name" value="lambda repressor-like DNA-binding domains"/>
    <property type="match status" value="1"/>
</dbReference>
<reference evidence="2" key="1">
    <citation type="journal article" date="2016" name="Genome Announc.">
        <title>Draft Genome Sequences of Three Strains of Ehrlichia ruminantium, a Tick-Borne Pathogen of Ruminants, Isolated from Zimbabwe, The Gambia, and Ghana.</title>
        <authorList>
            <person name="Nakao R."/>
            <person name="Jongejan F."/>
            <person name="Sugimoto C."/>
        </authorList>
    </citation>
    <scope>NUCLEOTIDE SEQUENCE</scope>
    <source>
        <strain evidence="2">Kerr Seringe</strain>
        <strain evidence="3">Pokoase 417</strain>
    </source>
</reference>
<reference evidence="4 5" key="2">
    <citation type="submission" date="2016-05" db="EMBL/GenBank/DDBJ databases">
        <title>Draft genome sequences of four strains of Ehrlichia ruminantium, a tick-borne pathogen of ruminants, isolated from Zimbabwe, The Gambia and Ghana.</title>
        <authorList>
            <person name="Nakao R."/>
            <person name="Jongejan F."/>
            <person name="Sugimoto C."/>
        </authorList>
    </citation>
    <scope>NUCLEOTIDE SEQUENCE [LARGE SCALE GENOMIC DNA]</scope>
    <source>
        <strain evidence="4">Kerr Seringe</strain>
        <strain evidence="5">Pokoase 417</strain>
    </source>
</reference>
<evidence type="ECO:0000313" key="2">
    <source>
        <dbReference type="EMBL" id="GAT77137.1"/>
    </source>
</evidence>